<dbReference type="RefSeq" id="WP_114754897.1">
    <property type="nucleotide sequence ID" value="NZ_QQBA01000012.1"/>
</dbReference>
<keyword evidence="2" id="KW-0645">Protease</keyword>
<keyword evidence="3" id="KW-1185">Reference proteome</keyword>
<reference evidence="2 4" key="1">
    <citation type="journal article" date="2015" name="Stand. Genomic Sci.">
        <title>Genomic Encyclopedia of Bacterial and Archaeal Type Strains, Phase III: the genomes of soil and plant-associated and newly described type strains.</title>
        <authorList>
            <person name="Whitman W.B."/>
            <person name="Woyke T."/>
            <person name="Klenk H.P."/>
            <person name="Zhou Y."/>
            <person name="Lilburn T.G."/>
            <person name="Beck B.J."/>
            <person name="De Vos P."/>
            <person name="Vandamme P."/>
            <person name="Eisen J.A."/>
            <person name="Garrity G."/>
            <person name="Hugenholtz P."/>
            <person name="Kyrpides N.C."/>
        </authorList>
    </citation>
    <scope>NUCLEOTIDE SEQUENCE [LARGE SCALE GENOMIC DNA]</scope>
    <source>
        <strain evidence="2 4">CGMCC 1.5380</strain>
    </source>
</reference>
<proteinExistence type="predicted"/>
<dbReference type="SUPFAM" id="SSF49464">
    <property type="entry name" value="Carboxypeptidase regulatory domain-like"/>
    <property type="match status" value="1"/>
</dbReference>
<keyword evidence="2" id="KW-0121">Carboxypeptidase</keyword>
<keyword evidence="2" id="KW-0378">Hydrolase</keyword>
<dbReference type="InterPro" id="IPR008969">
    <property type="entry name" value="CarboxyPept-like_regulatory"/>
</dbReference>
<dbReference type="Pfam" id="PF13620">
    <property type="entry name" value="CarboxypepD_reg"/>
    <property type="match status" value="1"/>
</dbReference>
<dbReference type="SUPFAM" id="SSF56935">
    <property type="entry name" value="Porins"/>
    <property type="match status" value="1"/>
</dbReference>
<reference evidence="2" key="3">
    <citation type="submission" date="2019-07" db="EMBL/GenBank/DDBJ databases">
        <authorList>
            <person name="Whitman W."/>
            <person name="Huntemann M."/>
            <person name="Clum A."/>
            <person name="Pillay M."/>
            <person name="Palaniappan K."/>
            <person name="Varghese N."/>
            <person name="Mikhailova N."/>
            <person name="Stamatis D."/>
            <person name="Reddy T."/>
            <person name="Daum C."/>
            <person name="Shapiro N."/>
            <person name="Ivanova N."/>
            <person name="Kyrpides N."/>
            <person name="Woyke T."/>
        </authorList>
    </citation>
    <scope>NUCLEOTIDE SEQUENCE</scope>
    <source>
        <strain evidence="2">CGMCC 1.5380</strain>
    </source>
</reference>
<dbReference type="AlphaFoldDB" id="A0A562PML5"/>
<dbReference type="Proteomes" id="UP000254518">
    <property type="component" value="Unassembled WGS sequence"/>
</dbReference>
<evidence type="ECO:0000313" key="2">
    <source>
        <dbReference type="EMBL" id="TWI45618.1"/>
    </source>
</evidence>
<reference evidence="1 3" key="2">
    <citation type="submission" date="2018-07" db="EMBL/GenBank/DDBJ databases">
        <title>Genomic Encyclopedia of Type Strains, Phase IV (KMG-IV): sequencing the most valuable type-strain genomes for metagenomic binning, comparative biology and taxonomic classification.</title>
        <authorList>
            <person name="Goeker M."/>
        </authorList>
    </citation>
    <scope>NUCLEOTIDE SEQUENCE [LARGE SCALE GENOMIC DNA]</scope>
    <source>
        <strain evidence="1 3">DSM 19728</strain>
    </source>
</reference>
<evidence type="ECO:0000313" key="3">
    <source>
        <dbReference type="Proteomes" id="UP000254518"/>
    </source>
</evidence>
<evidence type="ECO:0000313" key="4">
    <source>
        <dbReference type="Proteomes" id="UP000321392"/>
    </source>
</evidence>
<dbReference type="OrthoDB" id="603275at2"/>
<dbReference type="Gene3D" id="2.60.40.1120">
    <property type="entry name" value="Carboxypeptidase-like, regulatory domain"/>
    <property type="match status" value="1"/>
</dbReference>
<gene>
    <name evidence="1" type="ORF">DFR66_11277</name>
    <name evidence="2" type="ORF">IQ02_02294</name>
</gene>
<sequence>MHKILFCFLLFTTLSFSQSRSITGVVAEENNKPLESANVIAKPLQEKASLKFAIADNKGRYRLELEKAVKYEITVSYIGFVEEVFILEADAVVTTHDFKLKPTGEQLKEIVIKHEFKPIEIKKDTMTFNVKSFANGNERKMKEVLEKLPGVEVDKNGGVTVQGKKVTKMLVEGKSFFGGGSKLAVENIPADALDKIEVIDHFNEVGFMKQVSDSDELAMNVKLKADKKKFVFGDVEAGAEVGNADNGFYLGHAALFYYAPKTNLSFIGDLNNIGKRTFTFDDLMRFGGGMSTFLSGRKSLTNLYSFANDNQDVVQNTSQFGAFNFSHDTSSKLSISGFSIFSKVLTASQTESKNEYLQNSAIAFENRLQEGTNRSVLGIGNIKLDYSPSAKEKWYYNGQYQSSNNSISNTINSITNVNASIFETLNKADNTAIKQYIEWHKSYNLKHTTTLVINQAYDYNTPRTNWFTDQPFLAGLIPLQEDSAYRIEQVKKVKTNSVDALFKHYWIINNFNHLYTNVGNNYGNSRLETTEQQLLTNGNVNDFAMSGFGNSIKYQLNDAYVGLEYKFRIGKWTNKPGLYAHWYHLTTDQKSGERALTKTLLQPQWNSDYEFNKSESLNFVYKLENSFPQSTQLAEQFTLQNYNLVYKGNALLQNERFHNANLRYTKTNLYRGITWNAMASWNQKVRTIRNEIQLDGINQFNTPILSDNPETNYNVNGSFSKKIYRFNLRFNTNFSWFTYFQTLNNTETLNNRNNQRLGVVLRTAHKKWPGFSIGYNKGFSQFSGLTQSQFQTDAITSDFDISIAKFWTFKCSYENLKNTNSNKQSNFYDIANTSLRYQKKNSPFGFELMVNNLFDNKVKNDFSFSDYLISQRTTFVLPRVFMLSVSYKL</sequence>
<dbReference type="EMBL" id="VLKX01000012">
    <property type="protein sequence ID" value="TWI45618.1"/>
    <property type="molecule type" value="Genomic_DNA"/>
</dbReference>
<comment type="caution">
    <text evidence="2">The sequence shown here is derived from an EMBL/GenBank/DDBJ whole genome shotgun (WGS) entry which is preliminary data.</text>
</comment>
<protein>
    <submittedName>
        <fullName evidence="2">Carboxypeptidase-like protein</fullName>
    </submittedName>
</protein>
<organism evidence="2 4">
    <name type="scientific">Flavobacterium glaciei</name>
    <dbReference type="NCBI Taxonomy" id="386300"/>
    <lineage>
        <taxon>Bacteria</taxon>
        <taxon>Pseudomonadati</taxon>
        <taxon>Bacteroidota</taxon>
        <taxon>Flavobacteriia</taxon>
        <taxon>Flavobacteriales</taxon>
        <taxon>Flavobacteriaceae</taxon>
        <taxon>Flavobacterium</taxon>
    </lineage>
</organism>
<accession>A0A562PML5</accession>
<dbReference type="GO" id="GO:0004180">
    <property type="term" value="F:carboxypeptidase activity"/>
    <property type="evidence" value="ECO:0007669"/>
    <property type="project" value="UniProtKB-KW"/>
</dbReference>
<name>A0A562PML5_9FLAO</name>
<evidence type="ECO:0000313" key="1">
    <source>
        <dbReference type="EMBL" id="RDI52232.1"/>
    </source>
</evidence>
<dbReference type="Proteomes" id="UP000321392">
    <property type="component" value="Unassembled WGS sequence"/>
</dbReference>
<dbReference type="EMBL" id="QQBA01000012">
    <property type="protein sequence ID" value="RDI52232.1"/>
    <property type="molecule type" value="Genomic_DNA"/>
</dbReference>